<evidence type="ECO:0000256" key="3">
    <source>
        <dbReference type="ARBA" id="ARBA00022801"/>
    </source>
</evidence>
<protein>
    <submittedName>
        <fullName evidence="7">Acid phosphatase</fullName>
    </submittedName>
</protein>
<dbReference type="GO" id="GO:0008252">
    <property type="term" value="F:nucleotidase activity"/>
    <property type="evidence" value="ECO:0007669"/>
    <property type="project" value="InterPro"/>
</dbReference>
<evidence type="ECO:0000259" key="6">
    <source>
        <dbReference type="Pfam" id="PF01975"/>
    </source>
</evidence>
<dbReference type="PANTHER" id="PTHR30457:SF0">
    <property type="entry name" value="PHOSPHATASE, PUTATIVE (AFU_ORTHOLOGUE AFUA_4G01070)-RELATED"/>
    <property type="match status" value="1"/>
</dbReference>
<evidence type="ECO:0000256" key="1">
    <source>
        <dbReference type="ARBA" id="ARBA00011062"/>
    </source>
</evidence>
<dbReference type="AlphaFoldDB" id="A0AA39YC65"/>
<keyword evidence="2" id="KW-0479">Metal-binding</keyword>
<dbReference type="PANTHER" id="PTHR30457">
    <property type="entry name" value="5'-NUCLEOTIDASE SURE"/>
    <property type="match status" value="1"/>
</dbReference>
<feature type="chain" id="PRO_5041398846" evidence="5">
    <location>
        <begin position="23"/>
        <end position="340"/>
    </location>
</feature>
<dbReference type="Pfam" id="PF01975">
    <property type="entry name" value="SurE"/>
    <property type="match status" value="1"/>
</dbReference>
<keyword evidence="5" id="KW-0732">Signal</keyword>
<evidence type="ECO:0000313" key="7">
    <source>
        <dbReference type="EMBL" id="KAK0649952.1"/>
    </source>
</evidence>
<evidence type="ECO:0000313" key="8">
    <source>
        <dbReference type="Proteomes" id="UP001174936"/>
    </source>
</evidence>
<dbReference type="InterPro" id="IPR036523">
    <property type="entry name" value="SurE-like_sf"/>
</dbReference>
<proteinExistence type="inferred from homology"/>
<comment type="similarity">
    <text evidence="1">Belongs to the SurE nucleotidase family.</text>
</comment>
<evidence type="ECO:0000256" key="4">
    <source>
        <dbReference type="SAM" id="MobiDB-lite"/>
    </source>
</evidence>
<dbReference type="NCBIfam" id="TIGR00087">
    <property type="entry name" value="surE"/>
    <property type="match status" value="1"/>
</dbReference>
<reference evidence="7" key="1">
    <citation type="submission" date="2023-06" db="EMBL/GenBank/DDBJ databases">
        <title>Genome-scale phylogeny and comparative genomics of the fungal order Sordariales.</title>
        <authorList>
            <consortium name="Lawrence Berkeley National Laboratory"/>
            <person name="Hensen N."/>
            <person name="Bonometti L."/>
            <person name="Westerberg I."/>
            <person name="Brannstrom I.O."/>
            <person name="Guillou S."/>
            <person name="Cros-Aarteil S."/>
            <person name="Calhoun S."/>
            <person name="Haridas S."/>
            <person name="Kuo A."/>
            <person name="Mondo S."/>
            <person name="Pangilinan J."/>
            <person name="Riley R."/>
            <person name="Labutti K."/>
            <person name="Andreopoulos B."/>
            <person name="Lipzen A."/>
            <person name="Chen C."/>
            <person name="Yanf M."/>
            <person name="Daum C."/>
            <person name="Ng V."/>
            <person name="Clum A."/>
            <person name="Steindorff A."/>
            <person name="Ohm R."/>
            <person name="Martin F."/>
            <person name="Silar P."/>
            <person name="Natvig D."/>
            <person name="Lalanne C."/>
            <person name="Gautier V."/>
            <person name="Ament-Velasquez S.L."/>
            <person name="Kruys A."/>
            <person name="Hutchinson M.I."/>
            <person name="Powell A.J."/>
            <person name="Barry K."/>
            <person name="Miller A.N."/>
            <person name="Grigoriev I.V."/>
            <person name="Debuchy R."/>
            <person name="Gladieux P."/>
            <person name="Thoren M.H."/>
            <person name="Johannesson H."/>
        </authorList>
    </citation>
    <scope>NUCLEOTIDE SEQUENCE</scope>
    <source>
        <strain evidence="7">SMH2532-1</strain>
    </source>
</reference>
<dbReference type="Proteomes" id="UP001174936">
    <property type="component" value="Unassembled WGS sequence"/>
</dbReference>
<dbReference type="SUPFAM" id="SSF64167">
    <property type="entry name" value="SurE-like"/>
    <property type="match status" value="1"/>
</dbReference>
<name>A0AA39YC65_9PEZI</name>
<dbReference type="EMBL" id="JAULSV010000003">
    <property type="protein sequence ID" value="KAK0649952.1"/>
    <property type="molecule type" value="Genomic_DNA"/>
</dbReference>
<dbReference type="GO" id="GO:0046872">
    <property type="term" value="F:metal ion binding"/>
    <property type="evidence" value="ECO:0007669"/>
    <property type="project" value="UniProtKB-KW"/>
</dbReference>
<gene>
    <name evidence="7" type="ORF">B0T16DRAFT_410934</name>
</gene>
<comment type="caution">
    <text evidence="7">The sequence shown here is derived from an EMBL/GenBank/DDBJ whole genome shotgun (WGS) entry which is preliminary data.</text>
</comment>
<feature type="signal peptide" evidence="5">
    <location>
        <begin position="1"/>
        <end position="22"/>
    </location>
</feature>
<keyword evidence="8" id="KW-1185">Reference proteome</keyword>
<keyword evidence="3" id="KW-0378">Hydrolase</keyword>
<evidence type="ECO:0000256" key="2">
    <source>
        <dbReference type="ARBA" id="ARBA00022723"/>
    </source>
</evidence>
<feature type="domain" description="Survival protein SurE-like phosphatase/nucleotidase" evidence="6">
    <location>
        <begin position="25"/>
        <end position="230"/>
    </location>
</feature>
<feature type="compositionally biased region" description="Basic residues" evidence="4">
    <location>
        <begin position="331"/>
        <end position="340"/>
    </location>
</feature>
<evidence type="ECO:0000256" key="5">
    <source>
        <dbReference type="SAM" id="SignalP"/>
    </source>
</evidence>
<accession>A0AA39YC65</accession>
<dbReference type="Gene3D" id="3.40.1210.10">
    <property type="entry name" value="Survival protein SurE-like phosphatase/nucleotidase"/>
    <property type="match status" value="1"/>
</dbReference>
<dbReference type="InterPro" id="IPR030048">
    <property type="entry name" value="SurE"/>
</dbReference>
<organism evidence="7 8">
    <name type="scientific">Cercophora newfieldiana</name>
    <dbReference type="NCBI Taxonomy" id="92897"/>
    <lineage>
        <taxon>Eukaryota</taxon>
        <taxon>Fungi</taxon>
        <taxon>Dikarya</taxon>
        <taxon>Ascomycota</taxon>
        <taxon>Pezizomycotina</taxon>
        <taxon>Sordariomycetes</taxon>
        <taxon>Sordariomycetidae</taxon>
        <taxon>Sordariales</taxon>
        <taxon>Lasiosphaeriaceae</taxon>
        <taxon>Cercophora</taxon>
    </lineage>
</organism>
<sequence>MRFPSILTGAAITLFFSGVCNGVNILMSNDDGFGSGNLRQLYDMLTGVGHNVYIVAPALQQSGQGGRVDFTTEANLTGPTQYNLVAGGAPSIGADPIDSHIWYYNGTPAACIFVGLDYVLPKFADFAVPDLVLTGPNYGTNLGPFVWTLSGTAGAAYAATARSIPAIAISGSNTAVPYYEVDGPDHDAHRVASVSFKIVEAIIKSSPPKHSILPLGYGINVNIPPLDDNHESVPVVQTRMTGGAEVDEAVPGKTPGTFTWANLSPRAAGVNQCLNGDCDLPGETEVVAAGKIALSLYTVDYTAPTTPRTNSLMQRLTKLTGWTGGKEGGKKGGHSRRWRA</sequence>
<feature type="region of interest" description="Disordered" evidence="4">
    <location>
        <begin position="321"/>
        <end position="340"/>
    </location>
</feature>
<dbReference type="InterPro" id="IPR002828">
    <property type="entry name" value="SurE-like_Pase/nucleotidase"/>
</dbReference>